<protein>
    <recommendedName>
        <fullName evidence="3">ATPase</fullName>
    </recommendedName>
</protein>
<dbReference type="Proteomes" id="UP000076923">
    <property type="component" value="Unassembled WGS sequence"/>
</dbReference>
<name>A0A176TC16_9FLAO</name>
<gene>
    <name evidence="1" type="ORF">LPB303_06650</name>
</gene>
<sequence length="244" mass="28933">MSSLRQIFKIKIGMEPEKERKKRIALEKKERDYNKKVRNPIIKTDNKMTTEEFKAILFKEATEYFLKMNRQFIIDDDNKIFLKLISLYFTDNIDFEKETNGELRKGLLVYGDCGSGKSSIFDIIQNISLKYNLKHLWFKNVSVHDVITDYNINGEEVVKRLTTGNIHFDDLGTEKLANSWGVREKLMGRILEIRYNNFKKYGIKTFVTTNLSIDEIKRYYGVRVADRLYELFNFIELTGESRRF</sequence>
<evidence type="ECO:0000313" key="2">
    <source>
        <dbReference type="Proteomes" id="UP000076923"/>
    </source>
</evidence>
<accession>A0A176TC16</accession>
<reference evidence="1 2" key="1">
    <citation type="submission" date="2016-02" db="EMBL/GenBank/DDBJ databases">
        <title>Draft genome sequence of Polaribacter atrinae KACC17473.</title>
        <authorList>
            <person name="Shin S.-K."/>
            <person name="Yi H."/>
        </authorList>
    </citation>
    <scope>NUCLEOTIDE SEQUENCE [LARGE SCALE GENOMIC DNA]</scope>
    <source>
        <strain evidence="1 2">KACC 17473</strain>
    </source>
</reference>
<organism evidence="1 2">
    <name type="scientific">Polaribacter atrinae</name>
    <dbReference type="NCBI Taxonomy" id="1333662"/>
    <lineage>
        <taxon>Bacteria</taxon>
        <taxon>Pseudomonadati</taxon>
        <taxon>Bacteroidota</taxon>
        <taxon>Flavobacteriia</taxon>
        <taxon>Flavobacteriales</taxon>
        <taxon>Flavobacteriaceae</taxon>
    </lineage>
</organism>
<dbReference type="InterPro" id="IPR027417">
    <property type="entry name" value="P-loop_NTPase"/>
</dbReference>
<dbReference type="SUPFAM" id="SSF52540">
    <property type="entry name" value="P-loop containing nucleoside triphosphate hydrolases"/>
    <property type="match status" value="1"/>
</dbReference>
<evidence type="ECO:0000313" key="1">
    <source>
        <dbReference type="EMBL" id="OAD45427.1"/>
    </source>
</evidence>
<dbReference type="AlphaFoldDB" id="A0A176TC16"/>
<dbReference type="OrthoDB" id="835620at2"/>
<dbReference type="RefSeq" id="WP_068449069.1">
    <property type="nucleotide sequence ID" value="NZ_CP150660.1"/>
</dbReference>
<dbReference type="EMBL" id="LVWE01000028">
    <property type="protein sequence ID" value="OAD45427.1"/>
    <property type="molecule type" value="Genomic_DNA"/>
</dbReference>
<comment type="caution">
    <text evidence="1">The sequence shown here is derived from an EMBL/GenBank/DDBJ whole genome shotgun (WGS) entry which is preliminary data.</text>
</comment>
<evidence type="ECO:0008006" key="3">
    <source>
        <dbReference type="Google" id="ProtNLM"/>
    </source>
</evidence>
<proteinExistence type="predicted"/>
<dbReference type="STRING" id="1333662.LPB303_06650"/>
<keyword evidence="2" id="KW-1185">Reference proteome</keyword>
<dbReference type="Gene3D" id="3.40.50.300">
    <property type="entry name" value="P-loop containing nucleotide triphosphate hydrolases"/>
    <property type="match status" value="1"/>
</dbReference>